<comment type="caution">
    <text evidence="1">The sequence shown here is derived from an EMBL/GenBank/DDBJ whole genome shotgun (WGS) entry which is preliminary data.</text>
</comment>
<evidence type="ECO:0000313" key="2">
    <source>
        <dbReference type="Proteomes" id="UP000036513"/>
    </source>
</evidence>
<dbReference type="EMBL" id="JYNL01000065">
    <property type="protein sequence ID" value="KMO69801.1"/>
    <property type="molecule type" value="Genomic_DNA"/>
</dbReference>
<evidence type="ECO:0000313" key="1">
    <source>
        <dbReference type="EMBL" id="KMO69801.1"/>
    </source>
</evidence>
<dbReference type="STRING" id="37916.MCHLDSM_05913"/>
<accession>A0A0J6YA33</accession>
<dbReference type="AlphaFoldDB" id="A0A0J6YA33"/>
<name>A0A0J6YA33_9MYCO</name>
<dbReference type="RefSeq" id="WP_053083110.1">
    <property type="nucleotide sequence ID" value="NZ_JYNL01000065.1"/>
</dbReference>
<reference evidence="1 2" key="1">
    <citation type="journal article" date="2015" name="Genome Biol. Evol.">
        <title>Characterization of Three Mycobacterium spp. with Potential Use in Bioremediation by Genome Sequencing and Comparative Genomics.</title>
        <authorList>
            <person name="Das S."/>
            <person name="Pettersson B.M."/>
            <person name="Behra P.R."/>
            <person name="Ramesh M."/>
            <person name="Dasgupta S."/>
            <person name="Bhattacharya A."/>
            <person name="Kirsebom L.A."/>
        </authorList>
    </citation>
    <scope>NUCLEOTIDE SEQUENCE [LARGE SCALE GENOMIC DNA]</scope>
    <source>
        <strain evidence="1 2">DSM 43826</strain>
    </source>
</reference>
<sequence>MAGTDTTVTWLFRWRNRRDASTHPRLYTIKDVGDACGLPGPVIMQLVPRTWTDEGWMYTREQLEAAVVIATELRRERAAAAPDAAPVPLDRLVCDRCGASVAADTDASLTWLNLAEPDRSVHTDSTGQDFCPQCVIPCPACGEQAGDQLCPQCFCTGRVPKP</sequence>
<dbReference type="Proteomes" id="UP000036513">
    <property type="component" value="Unassembled WGS sequence"/>
</dbReference>
<protein>
    <submittedName>
        <fullName evidence="1">Uncharacterized protein</fullName>
    </submittedName>
</protein>
<gene>
    <name evidence="1" type="ORF">MCHLDSM_05913</name>
</gene>
<proteinExistence type="predicted"/>
<organism evidence="1 2">
    <name type="scientific">Mycolicibacterium chlorophenolicum</name>
    <dbReference type="NCBI Taxonomy" id="37916"/>
    <lineage>
        <taxon>Bacteria</taxon>
        <taxon>Bacillati</taxon>
        <taxon>Actinomycetota</taxon>
        <taxon>Actinomycetes</taxon>
        <taxon>Mycobacteriales</taxon>
        <taxon>Mycobacteriaceae</taxon>
        <taxon>Mycolicibacterium</taxon>
    </lineage>
</organism>
<dbReference type="PATRIC" id="fig|37916.4.peg.5933"/>
<keyword evidence="2" id="KW-1185">Reference proteome</keyword>